<feature type="transmembrane region" description="Helical" evidence="1">
    <location>
        <begin position="101"/>
        <end position="117"/>
    </location>
</feature>
<dbReference type="EMBL" id="JAJJMB010005473">
    <property type="protein sequence ID" value="KAI3938750.1"/>
    <property type="molecule type" value="Genomic_DNA"/>
</dbReference>
<protein>
    <recommendedName>
        <fullName evidence="2">Callose synthase helical domain-containing protein</fullName>
    </recommendedName>
</protein>
<evidence type="ECO:0000313" key="4">
    <source>
        <dbReference type="Proteomes" id="UP001202328"/>
    </source>
</evidence>
<dbReference type="Pfam" id="PF25968">
    <property type="entry name" value="CALS1"/>
    <property type="match status" value="1"/>
</dbReference>
<feature type="non-terminal residue" evidence="3">
    <location>
        <position position="1"/>
    </location>
</feature>
<sequence length="183" mass="20465">LEVAFDIFLYHGSIDPKEKLWVLVAGPVVIAFTSLTFVDDTTRLVIQAGAAGIIVSNHMELASLTMHKPPSVVLRRKVNKNEALALGASGILDPLCYHRLLKVRLMGIVALVMMLLHNFKPSLTWLMKVMPIALNFAAELRSRDSGFLKRLCADEYLKYVVIECYKMDKLALDLLVVGENVKR</sequence>
<reference evidence="3" key="1">
    <citation type="submission" date="2022-04" db="EMBL/GenBank/DDBJ databases">
        <title>A functionally conserved STORR gene fusion in Papaver species that diverged 16.8 million years ago.</title>
        <authorList>
            <person name="Catania T."/>
        </authorList>
    </citation>
    <scope>NUCLEOTIDE SEQUENCE</scope>
    <source>
        <strain evidence="3">S-188037</strain>
    </source>
</reference>
<evidence type="ECO:0000256" key="1">
    <source>
        <dbReference type="SAM" id="Phobius"/>
    </source>
</evidence>
<keyword evidence="1" id="KW-1133">Transmembrane helix</keyword>
<accession>A0AAD4T5U0</accession>
<name>A0AAD4T5U0_9MAGN</name>
<dbReference type="Proteomes" id="UP001202328">
    <property type="component" value="Unassembled WGS sequence"/>
</dbReference>
<keyword evidence="4" id="KW-1185">Reference proteome</keyword>
<dbReference type="InterPro" id="IPR058851">
    <property type="entry name" value="CALS1_helical"/>
</dbReference>
<evidence type="ECO:0000313" key="3">
    <source>
        <dbReference type="EMBL" id="KAI3938750.1"/>
    </source>
</evidence>
<dbReference type="AlphaFoldDB" id="A0AAD4T5U0"/>
<proteinExistence type="predicted"/>
<organism evidence="3 4">
    <name type="scientific">Papaver atlanticum</name>
    <dbReference type="NCBI Taxonomy" id="357466"/>
    <lineage>
        <taxon>Eukaryota</taxon>
        <taxon>Viridiplantae</taxon>
        <taxon>Streptophyta</taxon>
        <taxon>Embryophyta</taxon>
        <taxon>Tracheophyta</taxon>
        <taxon>Spermatophyta</taxon>
        <taxon>Magnoliopsida</taxon>
        <taxon>Ranunculales</taxon>
        <taxon>Papaveraceae</taxon>
        <taxon>Papaveroideae</taxon>
        <taxon>Papaver</taxon>
    </lineage>
</organism>
<evidence type="ECO:0000259" key="2">
    <source>
        <dbReference type="Pfam" id="PF25968"/>
    </source>
</evidence>
<feature type="transmembrane region" description="Helical" evidence="1">
    <location>
        <begin position="20"/>
        <end position="38"/>
    </location>
</feature>
<comment type="caution">
    <text evidence="3">The sequence shown here is derived from an EMBL/GenBank/DDBJ whole genome shotgun (WGS) entry which is preliminary data.</text>
</comment>
<feature type="domain" description="Callose synthase helical" evidence="2">
    <location>
        <begin position="128"/>
        <end position="182"/>
    </location>
</feature>
<gene>
    <name evidence="3" type="ORF">MKW98_011902</name>
</gene>
<keyword evidence="1" id="KW-0812">Transmembrane</keyword>
<keyword evidence="1" id="KW-0472">Membrane</keyword>